<feature type="region of interest" description="Disordered" evidence="1">
    <location>
        <begin position="1"/>
        <end position="42"/>
    </location>
</feature>
<sequence length="82" mass="8899">MPVSQNNPPNSSSPRAKQPSARIPGESSRFCTSSPNIHGLDSPVSLHPLPHWPHGATITQLEHDVKLTGPRTNAYCIQPTPR</sequence>
<feature type="compositionally biased region" description="Low complexity" evidence="1">
    <location>
        <begin position="1"/>
        <end position="14"/>
    </location>
</feature>
<dbReference type="GeneID" id="83196834"/>
<proteinExistence type="predicted"/>
<gene>
    <name evidence="2" type="ORF">N7468_000234</name>
</gene>
<protein>
    <submittedName>
        <fullName evidence="2">Uncharacterized protein</fullName>
    </submittedName>
</protein>
<evidence type="ECO:0000313" key="2">
    <source>
        <dbReference type="EMBL" id="KAJ5248783.1"/>
    </source>
</evidence>
<reference evidence="2" key="2">
    <citation type="journal article" date="2023" name="IMA Fungus">
        <title>Comparative genomic study of the Penicillium genus elucidates a diverse pangenome and 15 lateral gene transfer events.</title>
        <authorList>
            <person name="Petersen C."/>
            <person name="Sorensen T."/>
            <person name="Nielsen M.R."/>
            <person name="Sondergaard T.E."/>
            <person name="Sorensen J.L."/>
            <person name="Fitzpatrick D.A."/>
            <person name="Frisvad J.C."/>
            <person name="Nielsen K.L."/>
        </authorList>
    </citation>
    <scope>NUCLEOTIDE SEQUENCE</scope>
    <source>
        <strain evidence="2">IBT 19713</strain>
    </source>
</reference>
<organism evidence="2 3">
    <name type="scientific">Penicillium chermesinum</name>
    <dbReference type="NCBI Taxonomy" id="63820"/>
    <lineage>
        <taxon>Eukaryota</taxon>
        <taxon>Fungi</taxon>
        <taxon>Dikarya</taxon>
        <taxon>Ascomycota</taxon>
        <taxon>Pezizomycotina</taxon>
        <taxon>Eurotiomycetes</taxon>
        <taxon>Eurotiomycetidae</taxon>
        <taxon>Eurotiales</taxon>
        <taxon>Aspergillaceae</taxon>
        <taxon>Penicillium</taxon>
    </lineage>
</organism>
<accession>A0A9W9PLK4</accession>
<evidence type="ECO:0000313" key="3">
    <source>
        <dbReference type="Proteomes" id="UP001150941"/>
    </source>
</evidence>
<evidence type="ECO:0000256" key="1">
    <source>
        <dbReference type="SAM" id="MobiDB-lite"/>
    </source>
</evidence>
<dbReference type="AlphaFoldDB" id="A0A9W9PLK4"/>
<dbReference type="EMBL" id="JAPQKS010000001">
    <property type="protein sequence ID" value="KAJ5248783.1"/>
    <property type="molecule type" value="Genomic_DNA"/>
</dbReference>
<name>A0A9W9PLK4_9EURO</name>
<reference evidence="2" key="1">
    <citation type="submission" date="2022-11" db="EMBL/GenBank/DDBJ databases">
        <authorList>
            <person name="Petersen C."/>
        </authorList>
    </citation>
    <scope>NUCLEOTIDE SEQUENCE</scope>
    <source>
        <strain evidence="2">IBT 19713</strain>
    </source>
</reference>
<comment type="caution">
    <text evidence="2">The sequence shown here is derived from an EMBL/GenBank/DDBJ whole genome shotgun (WGS) entry which is preliminary data.</text>
</comment>
<dbReference type="Proteomes" id="UP001150941">
    <property type="component" value="Unassembled WGS sequence"/>
</dbReference>
<dbReference type="RefSeq" id="XP_058335562.1">
    <property type="nucleotide sequence ID" value="XM_058469531.1"/>
</dbReference>
<keyword evidence="3" id="KW-1185">Reference proteome</keyword>